<evidence type="ECO:0000313" key="3">
    <source>
        <dbReference type="Proteomes" id="UP001488805"/>
    </source>
</evidence>
<protein>
    <submittedName>
        <fullName evidence="2">Uncharacterized protein</fullName>
    </submittedName>
</protein>
<evidence type="ECO:0000256" key="1">
    <source>
        <dbReference type="SAM" id="MobiDB-lite"/>
    </source>
</evidence>
<evidence type="ECO:0000313" key="2">
    <source>
        <dbReference type="EMBL" id="KAK9516863.1"/>
    </source>
</evidence>
<reference evidence="2 3" key="1">
    <citation type="journal article" date="2024" name="Genome Biol. Evol.">
        <title>Chromosome-level genome assembly of the viviparous eelpout Zoarces viviparus.</title>
        <authorList>
            <person name="Fuhrmann N."/>
            <person name="Brasseur M.V."/>
            <person name="Bakowski C.E."/>
            <person name="Podsiadlowski L."/>
            <person name="Prost S."/>
            <person name="Krehenwinkel H."/>
            <person name="Mayer C."/>
        </authorList>
    </citation>
    <scope>NUCLEOTIDE SEQUENCE [LARGE SCALE GENOMIC DNA]</scope>
    <source>
        <strain evidence="2">NO-MEL_2022_Ind0_liver</strain>
    </source>
</reference>
<proteinExistence type="predicted"/>
<gene>
    <name evidence="2" type="ORF">VZT92_024772</name>
</gene>
<dbReference type="EMBL" id="JBCEZU010000575">
    <property type="protein sequence ID" value="KAK9516863.1"/>
    <property type="molecule type" value="Genomic_DNA"/>
</dbReference>
<name>A0AAW1E3S8_ZOAVI</name>
<organism evidence="2 3">
    <name type="scientific">Zoarces viviparus</name>
    <name type="common">Viviparous eelpout</name>
    <name type="synonym">Blennius viviparus</name>
    <dbReference type="NCBI Taxonomy" id="48416"/>
    <lineage>
        <taxon>Eukaryota</taxon>
        <taxon>Metazoa</taxon>
        <taxon>Chordata</taxon>
        <taxon>Craniata</taxon>
        <taxon>Vertebrata</taxon>
        <taxon>Euteleostomi</taxon>
        <taxon>Actinopterygii</taxon>
        <taxon>Neopterygii</taxon>
        <taxon>Teleostei</taxon>
        <taxon>Neoteleostei</taxon>
        <taxon>Acanthomorphata</taxon>
        <taxon>Eupercaria</taxon>
        <taxon>Perciformes</taxon>
        <taxon>Cottioidei</taxon>
        <taxon>Zoarcales</taxon>
        <taxon>Zoarcidae</taxon>
        <taxon>Zoarcinae</taxon>
        <taxon>Zoarces</taxon>
    </lineage>
</organism>
<dbReference type="AlphaFoldDB" id="A0AAW1E3S8"/>
<accession>A0AAW1E3S8</accession>
<dbReference type="Proteomes" id="UP001488805">
    <property type="component" value="Unassembled WGS sequence"/>
</dbReference>
<keyword evidence="3" id="KW-1185">Reference proteome</keyword>
<sequence length="89" mass="9916">MQSVHSRTFPPAPDNEPLPSLRRSGLHRPVSSLLCFVRKLNTVGDFLFLKSAISSVPSDVSLSLSLPVTLHFTAIRSSRREAPVYKLER</sequence>
<comment type="caution">
    <text evidence="2">The sequence shown here is derived from an EMBL/GenBank/DDBJ whole genome shotgun (WGS) entry which is preliminary data.</text>
</comment>
<feature type="region of interest" description="Disordered" evidence="1">
    <location>
        <begin position="1"/>
        <end position="24"/>
    </location>
</feature>